<feature type="compositionally biased region" description="Polar residues" evidence="1">
    <location>
        <begin position="460"/>
        <end position="469"/>
    </location>
</feature>
<feature type="compositionally biased region" description="Polar residues" evidence="1">
    <location>
        <begin position="240"/>
        <end position="255"/>
    </location>
</feature>
<protein>
    <submittedName>
        <fullName evidence="2">Uncharacterized protein</fullName>
    </submittedName>
</protein>
<feature type="compositionally biased region" description="Low complexity" evidence="1">
    <location>
        <begin position="317"/>
        <end position="326"/>
    </location>
</feature>
<dbReference type="EMBL" id="JAPEVB010000003">
    <property type="protein sequence ID" value="KAJ4391640.1"/>
    <property type="molecule type" value="Genomic_DNA"/>
</dbReference>
<evidence type="ECO:0000313" key="2">
    <source>
        <dbReference type="EMBL" id="KAJ4391640.1"/>
    </source>
</evidence>
<feature type="compositionally biased region" description="Low complexity" evidence="1">
    <location>
        <begin position="190"/>
        <end position="204"/>
    </location>
</feature>
<feature type="region of interest" description="Disordered" evidence="1">
    <location>
        <begin position="70"/>
        <end position="106"/>
    </location>
</feature>
<evidence type="ECO:0000256" key="1">
    <source>
        <dbReference type="SAM" id="MobiDB-lite"/>
    </source>
</evidence>
<organism evidence="2 3">
    <name type="scientific">Gnomoniopsis smithogilvyi</name>
    <dbReference type="NCBI Taxonomy" id="1191159"/>
    <lineage>
        <taxon>Eukaryota</taxon>
        <taxon>Fungi</taxon>
        <taxon>Dikarya</taxon>
        <taxon>Ascomycota</taxon>
        <taxon>Pezizomycotina</taxon>
        <taxon>Sordariomycetes</taxon>
        <taxon>Sordariomycetidae</taxon>
        <taxon>Diaporthales</taxon>
        <taxon>Gnomoniaceae</taxon>
        <taxon>Gnomoniopsis</taxon>
    </lineage>
</organism>
<feature type="region of interest" description="Disordered" evidence="1">
    <location>
        <begin position="317"/>
        <end position="590"/>
    </location>
</feature>
<reference evidence="2" key="1">
    <citation type="submission" date="2022-10" db="EMBL/GenBank/DDBJ databases">
        <title>Tapping the CABI collections for fungal endophytes: first genome assemblies for Collariella, Neodidymelliopsis, Ascochyta clinopodiicola, Didymella pomorum, Didymosphaeria variabile, Neocosmospora piperis and Neocucurbitaria cava.</title>
        <authorList>
            <person name="Hill R."/>
        </authorList>
    </citation>
    <scope>NUCLEOTIDE SEQUENCE</scope>
    <source>
        <strain evidence="2">IMI 355082</strain>
    </source>
</reference>
<feature type="compositionally biased region" description="Polar residues" evidence="1">
    <location>
        <begin position="70"/>
        <end position="83"/>
    </location>
</feature>
<dbReference type="Proteomes" id="UP001140453">
    <property type="component" value="Unassembled WGS sequence"/>
</dbReference>
<feature type="compositionally biased region" description="Basic and acidic residues" evidence="1">
    <location>
        <begin position="552"/>
        <end position="562"/>
    </location>
</feature>
<accession>A0A9W9CXV8</accession>
<evidence type="ECO:0000313" key="3">
    <source>
        <dbReference type="Proteomes" id="UP001140453"/>
    </source>
</evidence>
<sequence>MANLQDTTELVSELTSKLADLDSKVAAYRLDMAAEFTRHSEELLRNVPDNVAYQVSQVISDSLKNFPSLYPQDSLNSSPSHTPISLEDTNQRLRGSPPPVLPHTSANLKDAAKPLQQQRGPHERELEFQGLFTPTYLPLLEKVDRPLHSPPSSPATAEAATTDRHLSVTSAQGSDSSHRRGRPSPLRRATNTSIDSVVSDTSSTRTRKSALRRSSGSSRPPDSPRDPRRVRFDFQGQEVLPSSSPQTAPNALTENNDVREQSTRAQSSYTTSLGDVEGEEDQHQPPKKVSSTQALRALSKAPLDEGTIWTIVNTESALEASSSSDEQQLRKNTDNNSSSRTAAELDNMTLQNSPDPPQEEVNRHTGVKDDDLAGSQQPERTEEEHEMDDSEDSEEEATLFMVSKKALSKKMSLPVSSKAASRKSAAQTQAETTADVAPIPIRAAIPDQITATGTDGEVKMSSTADQSGQAPKKPSSKPTAYDEDEDDFFEFDDDEDQGGIARKSVTKEPKKYLPETRDDEPEEEINPSAVPTEQAKDSEDVLPRSPPINIDAKVRAITPEHKIPKKIPRKPEGNRQPSTSIGSFGGRPVIPSAVKDKALLEKLEKADVDVPFFVGSVNGRSGPDASNIKSYQASLMSPTTASGGFASGSFAERMMWEKSQGITYESDGETQNDKGKGGKNVGG</sequence>
<gene>
    <name evidence="2" type="ORF">N0V93_005259</name>
</gene>
<feature type="compositionally biased region" description="Polar residues" evidence="1">
    <location>
        <begin position="263"/>
        <end position="273"/>
    </location>
</feature>
<keyword evidence="3" id="KW-1185">Reference proteome</keyword>
<feature type="compositionally biased region" description="Low complexity" evidence="1">
    <location>
        <begin position="416"/>
        <end position="426"/>
    </location>
</feature>
<feature type="compositionally biased region" description="Basic and acidic residues" evidence="1">
    <location>
        <begin position="222"/>
        <end position="232"/>
    </location>
</feature>
<dbReference type="AlphaFoldDB" id="A0A9W9CXV8"/>
<feature type="compositionally biased region" description="Acidic residues" evidence="1">
    <location>
        <begin position="481"/>
        <end position="497"/>
    </location>
</feature>
<feature type="region of interest" description="Disordered" evidence="1">
    <location>
        <begin position="660"/>
        <end position="683"/>
    </location>
</feature>
<name>A0A9W9CXV8_9PEZI</name>
<proteinExistence type="predicted"/>
<dbReference type="OrthoDB" id="5418627at2759"/>
<feature type="compositionally biased region" description="Acidic residues" evidence="1">
    <location>
        <begin position="384"/>
        <end position="397"/>
    </location>
</feature>
<comment type="caution">
    <text evidence="2">The sequence shown here is derived from an EMBL/GenBank/DDBJ whole genome shotgun (WGS) entry which is preliminary data.</text>
</comment>
<feature type="compositionally biased region" description="Basic and acidic residues" evidence="1">
    <location>
        <begin position="360"/>
        <end position="371"/>
    </location>
</feature>
<feature type="region of interest" description="Disordered" evidence="1">
    <location>
        <begin position="143"/>
        <end position="302"/>
    </location>
</feature>
<feature type="compositionally biased region" description="Basic and acidic residues" evidence="1">
    <location>
        <begin position="505"/>
        <end position="516"/>
    </location>
</feature>